<protein>
    <submittedName>
        <fullName evidence="14">Biopolymer transporter ExbD</fullName>
    </submittedName>
</protein>
<evidence type="ECO:0000256" key="9">
    <source>
        <dbReference type="ARBA" id="ARBA00022927"/>
    </source>
</evidence>
<evidence type="ECO:0000256" key="6">
    <source>
        <dbReference type="ARBA" id="ARBA00022475"/>
    </source>
</evidence>
<keyword evidence="8 12" id="KW-0812">Transmembrane</keyword>
<dbReference type="GO" id="GO:0015031">
    <property type="term" value="P:protein transport"/>
    <property type="evidence" value="ECO:0007669"/>
    <property type="project" value="UniProtKB-KW"/>
</dbReference>
<proteinExistence type="inferred from homology"/>
<evidence type="ECO:0000256" key="11">
    <source>
        <dbReference type="ARBA" id="ARBA00023136"/>
    </source>
</evidence>
<keyword evidence="11 13" id="KW-0472">Membrane</keyword>
<dbReference type="Pfam" id="PF02472">
    <property type="entry name" value="ExbD"/>
    <property type="match status" value="1"/>
</dbReference>
<evidence type="ECO:0000256" key="2">
    <source>
        <dbReference type="ARBA" id="ARBA00004249"/>
    </source>
</evidence>
<comment type="subunit">
    <text evidence="4">The accessory proteins ExbB and ExbD seem to form a complex with TonB.</text>
</comment>
<evidence type="ECO:0000256" key="5">
    <source>
        <dbReference type="ARBA" id="ARBA00022448"/>
    </source>
</evidence>
<dbReference type="AlphaFoldDB" id="A0A969WCT5"/>
<dbReference type="RefSeq" id="WP_168147726.1">
    <property type="nucleotide sequence ID" value="NZ_JAAVXB010000004.1"/>
</dbReference>
<evidence type="ECO:0000256" key="10">
    <source>
        <dbReference type="ARBA" id="ARBA00022989"/>
    </source>
</evidence>
<comment type="subcellular location">
    <subcellularLocation>
        <location evidence="2">Cell inner membrane</location>
        <topology evidence="2">Single-pass type II membrane protein</topology>
    </subcellularLocation>
    <subcellularLocation>
        <location evidence="12">Cell membrane</location>
        <topology evidence="12">Single-pass type II membrane protein</topology>
    </subcellularLocation>
</comment>
<comment type="function">
    <text evidence="1">Involved in the TonB-dependent energy-dependent transport of various receptor-bound substrates.</text>
</comment>
<dbReference type="PANTHER" id="PTHR30558">
    <property type="entry name" value="EXBD MEMBRANE COMPONENT OF PMF-DRIVEN MACROMOLECULE IMPORT SYSTEM"/>
    <property type="match status" value="1"/>
</dbReference>
<evidence type="ECO:0000313" key="15">
    <source>
        <dbReference type="Proteomes" id="UP000653472"/>
    </source>
</evidence>
<evidence type="ECO:0000256" key="8">
    <source>
        <dbReference type="ARBA" id="ARBA00022692"/>
    </source>
</evidence>
<keyword evidence="10 13" id="KW-1133">Transmembrane helix</keyword>
<keyword evidence="6" id="KW-1003">Cell membrane</keyword>
<feature type="transmembrane region" description="Helical" evidence="13">
    <location>
        <begin position="20"/>
        <end position="41"/>
    </location>
</feature>
<accession>A0A969WCT5</accession>
<evidence type="ECO:0000256" key="1">
    <source>
        <dbReference type="ARBA" id="ARBA00003540"/>
    </source>
</evidence>
<gene>
    <name evidence="14" type="ORF">G7Y82_09070</name>
</gene>
<dbReference type="PANTHER" id="PTHR30558:SF12">
    <property type="entry name" value="BIOPOLYMER TRANSPORT PROTEIN EXBD"/>
    <property type="match status" value="1"/>
</dbReference>
<keyword evidence="7" id="KW-0997">Cell inner membrane</keyword>
<dbReference type="EMBL" id="JAAVXB010000004">
    <property type="protein sequence ID" value="NKF22470.1"/>
    <property type="molecule type" value="Genomic_DNA"/>
</dbReference>
<dbReference type="InterPro" id="IPR003400">
    <property type="entry name" value="ExbD"/>
</dbReference>
<comment type="caution">
    <text evidence="14">The sequence shown here is derived from an EMBL/GenBank/DDBJ whole genome shotgun (WGS) entry which is preliminary data.</text>
</comment>
<sequence length="142" mass="15370">MAFGSFSGNRSAAPMAEINVIPLVDIMLVLLVIFIITAPLLTNAVKIDLPKASSEPNVTQVDNVQLAIDADGQLYWDGEKIDRATLLVRLHDAAQRQPEPELHLRADHDTRYEVIAEVMSEAGKAGLTKIAFVTDPSPSPAP</sequence>
<evidence type="ECO:0000256" key="12">
    <source>
        <dbReference type="RuleBase" id="RU003879"/>
    </source>
</evidence>
<evidence type="ECO:0000256" key="4">
    <source>
        <dbReference type="ARBA" id="ARBA00011471"/>
    </source>
</evidence>
<keyword evidence="9 12" id="KW-0653">Protein transport</keyword>
<dbReference type="Gene3D" id="3.30.420.270">
    <property type="match status" value="1"/>
</dbReference>
<keyword evidence="5 12" id="KW-0813">Transport</keyword>
<dbReference type="Proteomes" id="UP000653472">
    <property type="component" value="Unassembled WGS sequence"/>
</dbReference>
<evidence type="ECO:0000256" key="3">
    <source>
        <dbReference type="ARBA" id="ARBA00005811"/>
    </source>
</evidence>
<comment type="similarity">
    <text evidence="3 12">Belongs to the ExbD/TolR family.</text>
</comment>
<dbReference type="GO" id="GO:0005886">
    <property type="term" value="C:plasma membrane"/>
    <property type="evidence" value="ECO:0007669"/>
    <property type="project" value="UniProtKB-SubCell"/>
</dbReference>
<keyword evidence="15" id="KW-1185">Reference proteome</keyword>
<organism evidence="14 15">
    <name type="scientific">Solimonas marina</name>
    <dbReference type="NCBI Taxonomy" id="2714601"/>
    <lineage>
        <taxon>Bacteria</taxon>
        <taxon>Pseudomonadati</taxon>
        <taxon>Pseudomonadota</taxon>
        <taxon>Gammaproteobacteria</taxon>
        <taxon>Nevskiales</taxon>
        <taxon>Nevskiaceae</taxon>
        <taxon>Solimonas</taxon>
    </lineage>
</organism>
<name>A0A969WCT5_9GAMM</name>
<evidence type="ECO:0000256" key="13">
    <source>
        <dbReference type="SAM" id="Phobius"/>
    </source>
</evidence>
<evidence type="ECO:0000256" key="7">
    <source>
        <dbReference type="ARBA" id="ARBA00022519"/>
    </source>
</evidence>
<evidence type="ECO:0000313" key="14">
    <source>
        <dbReference type="EMBL" id="NKF22470.1"/>
    </source>
</evidence>
<dbReference type="GO" id="GO:0022857">
    <property type="term" value="F:transmembrane transporter activity"/>
    <property type="evidence" value="ECO:0007669"/>
    <property type="project" value="InterPro"/>
</dbReference>
<reference evidence="14" key="1">
    <citation type="submission" date="2020-03" db="EMBL/GenBank/DDBJ databases">
        <title>Solimonas marina sp. nov., isolated from deep seawater of the Pacific Ocean.</title>
        <authorList>
            <person name="Liu X."/>
            <person name="Lai Q."/>
            <person name="Sun F."/>
            <person name="Gai Y."/>
            <person name="Li G."/>
            <person name="Shao Z."/>
        </authorList>
    </citation>
    <scope>NUCLEOTIDE SEQUENCE</scope>
    <source>
        <strain evidence="14">C16B3</strain>
    </source>
</reference>